<dbReference type="OrthoDB" id="9811413at2"/>
<keyword evidence="5" id="KW-1185">Reference proteome</keyword>
<reference evidence="4 5" key="1">
    <citation type="submission" date="2019-02" db="EMBL/GenBank/DDBJ databases">
        <title>Deep-cultivation of Planctomycetes and their phenomic and genomic characterization uncovers novel biology.</title>
        <authorList>
            <person name="Wiegand S."/>
            <person name="Jogler M."/>
            <person name="Boedeker C."/>
            <person name="Pinto D."/>
            <person name="Vollmers J."/>
            <person name="Rivas-Marin E."/>
            <person name="Kohn T."/>
            <person name="Peeters S.H."/>
            <person name="Heuer A."/>
            <person name="Rast P."/>
            <person name="Oberbeckmann S."/>
            <person name="Bunk B."/>
            <person name="Jeske O."/>
            <person name="Meyerdierks A."/>
            <person name="Storesund J.E."/>
            <person name="Kallscheuer N."/>
            <person name="Luecker S."/>
            <person name="Lage O.M."/>
            <person name="Pohl T."/>
            <person name="Merkel B.J."/>
            <person name="Hornburger P."/>
            <person name="Mueller R.-W."/>
            <person name="Bruemmer F."/>
            <person name="Labrenz M."/>
            <person name="Spormann A.M."/>
            <person name="Op den Camp H."/>
            <person name="Overmann J."/>
            <person name="Amann R."/>
            <person name="Jetten M.S.M."/>
            <person name="Mascher T."/>
            <person name="Medema M.H."/>
            <person name="Devos D.P."/>
            <person name="Kaster A.-K."/>
            <person name="Ovreas L."/>
            <person name="Rohde M."/>
            <person name="Galperin M.Y."/>
            <person name="Jogler C."/>
        </authorList>
    </citation>
    <scope>NUCLEOTIDE SEQUENCE [LARGE SCALE GENOMIC DNA]</scope>
    <source>
        <strain evidence="4 5">HG66A1</strain>
    </source>
</reference>
<evidence type="ECO:0000256" key="1">
    <source>
        <dbReference type="ARBA" id="ARBA00008635"/>
    </source>
</evidence>
<evidence type="ECO:0000256" key="2">
    <source>
        <dbReference type="ARBA" id="ARBA00022723"/>
    </source>
</evidence>
<gene>
    <name evidence="4" type="ORF">HG66A1_13610</name>
</gene>
<dbReference type="PANTHER" id="PTHR37302">
    <property type="entry name" value="SLR1116 PROTEIN"/>
    <property type="match status" value="1"/>
</dbReference>
<dbReference type="Pfam" id="PF05163">
    <property type="entry name" value="DinB"/>
    <property type="match status" value="1"/>
</dbReference>
<dbReference type="SUPFAM" id="SSF109854">
    <property type="entry name" value="DinB/YfiT-like putative metalloenzymes"/>
    <property type="match status" value="1"/>
</dbReference>
<sequence>MAVGLISRLHAHRRWVNQRLLESAQRLSEEQRRQEFSIGQGSIWKTLMHLYAAEYVWLEALLGDVAPVLPGDLPGALPGNQQGEGGIQSLEELREKWGELEQRWIAYLQGLSEADLDQFVRKQSTSSGKGQVHQTRRADVLMHVCLHAQYTTAQLINMLRQAGAESLPDSMLITLARQEMAQENEAFPGEVD</sequence>
<dbReference type="InterPro" id="IPR034660">
    <property type="entry name" value="DinB/YfiT-like"/>
</dbReference>
<dbReference type="Gene3D" id="1.20.120.450">
    <property type="entry name" value="dinb family like domain"/>
    <property type="match status" value="1"/>
</dbReference>
<keyword evidence="2 3" id="KW-0479">Metal-binding</keyword>
<accession>A0A517PJN6</accession>
<organism evidence="4 5">
    <name type="scientific">Gimesia chilikensis</name>
    <dbReference type="NCBI Taxonomy" id="2605989"/>
    <lineage>
        <taxon>Bacteria</taxon>
        <taxon>Pseudomonadati</taxon>
        <taxon>Planctomycetota</taxon>
        <taxon>Planctomycetia</taxon>
        <taxon>Planctomycetales</taxon>
        <taxon>Planctomycetaceae</taxon>
        <taxon>Gimesia</taxon>
    </lineage>
</organism>
<evidence type="ECO:0000313" key="4">
    <source>
        <dbReference type="EMBL" id="QDT19594.1"/>
    </source>
</evidence>
<feature type="binding site" evidence="3">
    <location>
        <position position="147"/>
    </location>
    <ligand>
        <name>a divalent metal cation</name>
        <dbReference type="ChEBI" id="CHEBI:60240"/>
    </ligand>
</feature>
<comment type="similarity">
    <text evidence="1">Belongs to the DinB family.</text>
</comment>
<dbReference type="EMBL" id="CP036266">
    <property type="protein sequence ID" value="QDT19594.1"/>
    <property type="molecule type" value="Genomic_DNA"/>
</dbReference>
<dbReference type="InterPro" id="IPR007837">
    <property type="entry name" value="DinB"/>
</dbReference>
<dbReference type="GO" id="GO:0046872">
    <property type="term" value="F:metal ion binding"/>
    <property type="evidence" value="ECO:0007669"/>
    <property type="project" value="UniProtKB-KW"/>
</dbReference>
<proteinExistence type="inferred from homology"/>
<dbReference type="RefSeq" id="WP_145181405.1">
    <property type="nucleotide sequence ID" value="NZ_CP036266.1"/>
</dbReference>
<dbReference type="Proteomes" id="UP000320421">
    <property type="component" value="Chromosome"/>
</dbReference>
<protein>
    <submittedName>
        <fullName evidence="4">DinB family protein</fullName>
    </submittedName>
</protein>
<dbReference type="PANTHER" id="PTHR37302:SF1">
    <property type="entry name" value="PROTEIN DINB"/>
    <property type="match status" value="1"/>
</dbReference>
<name>A0A517PJN6_9PLAN</name>
<dbReference type="AlphaFoldDB" id="A0A517PJN6"/>
<feature type="binding site" evidence="3">
    <location>
        <position position="49"/>
    </location>
    <ligand>
        <name>a divalent metal cation</name>
        <dbReference type="ChEBI" id="CHEBI:60240"/>
    </ligand>
</feature>
<evidence type="ECO:0000256" key="3">
    <source>
        <dbReference type="PIRSR" id="PIRSR607837-1"/>
    </source>
</evidence>
<evidence type="ECO:0000313" key="5">
    <source>
        <dbReference type="Proteomes" id="UP000320421"/>
    </source>
</evidence>